<dbReference type="Proteomes" id="UP000050863">
    <property type="component" value="Unassembled WGS sequence"/>
</dbReference>
<keyword evidence="3" id="KW-1185">Reference proteome</keyword>
<name>A0A0R3LR62_9BRAD</name>
<reference evidence="2 3" key="1">
    <citation type="submission" date="2014-03" db="EMBL/GenBank/DDBJ databases">
        <title>Bradyrhizobium valentinum sp. nov., isolated from effective nodules of Lupinus mariae-josephae, a lupine endemic of basic-lime soils in Eastern Spain.</title>
        <authorList>
            <person name="Duran D."/>
            <person name="Rey L."/>
            <person name="Navarro A."/>
            <person name="Busquets A."/>
            <person name="Imperial J."/>
            <person name="Ruiz-Argueso T."/>
        </authorList>
    </citation>
    <scope>NUCLEOTIDE SEQUENCE [LARGE SCALE GENOMIC DNA]</scope>
    <source>
        <strain evidence="2 3">PAC68</strain>
    </source>
</reference>
<comment type="caution">
    <text evidence="2">The sequence shown here is derived from an EMBL/GenBank/DDBJ whole genome shotgun (WGS) entry which is preliminary data.</text>
</comment>
<keyword evidence="1" id="KW-1133">Transmembrane helix</keyword>
<protein>
    <submittedName>
        <fullName evidence="2">Uncharacterized protein</fullName>
    </submittedName>
</protein>
<organism evidence="2 3">
    <name type="scientific">Bradyrhizobium jicamae</name>
    <dbReference type="NCBI Taxonomy" id="280332"/>
    <lineage>
        <taxon>Bacteria</taxon>
        <taxon>Pseudomonadati</taxon>
        <taxon>Pseudomonadota</taxon>
        <taxon>Alphaproteobacteria</taxon>
        <taxon>Hyphomicrobiales</taxon>
        <taxon>Nitrobacteraceae</taxon>
        <taxon>Bradyrhizobium</taxon>
    </lineage>
</organism>
<feature type="transmembrane region" description="Helical" evidence="1">
    <location>
        <begin position="129"/>
        <end position="148"/>
    </location>
</feature>
<evidence type="ECO:0000313" key="3">
    <source>
        <dbReference type="Proteomes" id="UP000050863"/>
    </source>
</evidence>
<keyword evidence="1" id="KW-0812">Transmembrane</keyword>
<dbReference type="EMBL" id="LLXZ01000059">
    <property type="protein sequence ID" value="KRR10449.1"/>
    <property type="molecule type" value="Genomic_DNA"/>
</dbReference>
<sequence>MNGAGPMKAATVQDSLGQSTMDKFELNHAVSLFTQQTTTINSLWTVYVAATFAAAGYGFSVSPLSPIIAGAVTLGFLVFTFGNWKLLKQGLQINRQLQKDITDFIQSAAESNPFKLSIKKLVSTANPPWISLVIHLWIDFCVVAALWSRVKWPA</sequence>
<gene>
    <name evidence="2" type="ORF">CQ12_10305</name>
</gene>
<feature type="transmembrane region" description="Helical" evidence="1">
    <location>
        <begin position="43"/>
        <end position="61"/>
    </location>
</feature>
<dbReference type="AlphaFoldDB" id="A0A0R3LR62"/>
<keyword evidence="1" id="KW-0472">Membrane</keyword>
<proteinExistence type="predicted"/>
<evidence type="ECO:0000313" key="2">
    <source>
        <dbReference type="EMBL" id="KRR10449.1"/>
    </source>
</evidence>
<evidence type="ECO:0000256" key="1">
    <source>
        <dbReference type="SAM" id="Phobius"/>
    </source>
</evidence>
<accession>A0A0R3LR62</accession>
<feature type="transmembrane region" description="Helical" evidence="1">
    <location>
        <begin position="67"/>
        <end position="87"/>
    </location>
</feature>